<name>A0A815X866_9BILA</name>
<comment type="caution">
    <text evidence="3">The sequence shown here is derived from an EMBL/GenBank/DDBJ whole genome shotgun (WGS) entry which is preliminary data.</text>
</comment>
<dbReference type="Proteomes" id="UP000682733">
    <property type="component" value="Unassembled WGS sequence"/>
</dbReference>
<organism evidence="3 6">
    <name type="scientific">Didymodactylos carnosus</name>
    <dbReference type="NCBI Taxonomy" id="1234261"/>
    <lineage>
        <taxon>Eukaryota</taxon>
        <taxon>Metazoa</taxon>
        <taxon>Spiralia</taxon>
        <taxon>Gnathifera</taxon>
        <taxon>Rotifera</taxon>
        <taxon>Eurotatoria</taxon>
        <taxon>Bdelloidea</taxon>
        <taxon>Philodinida</taxon>
        <taxon>Philodinidae</taxon>
        <taxon>Didymodactylos</taxon>
    </lineage>
</organism>
<dbReference type="Proteomes" id="UP000681722">
    <property type="component" value="Unassembled WGS sequence"/>
</dbReference>
<protein>
    <submittedName>
        <fullName evidence="3">Uncharacterized protein</fullName>
    </submittedName>
</protein>
<dbReference type="EMBL" id="CAJOBC010093213">
    <property type="protein sequence ID" value="CAF4415317.1"/>
    <property type="molecule type" value="Genomic_DNA"/>
</dbReference>
<proteinExistence type="predicted"/>
<dbReference type="Proteomes" id="UP000663829">
    <property type="component" value="Unassembled WGS sequence"/>
</dbReference>
<accession>A0A815X866</accession>
<reference evidence="3" key="1">
    <citation type="submission" date="2021-02" db="EMBL/GenBank/DDBJ databases">
        <authorList>
            <person name="Nowell W R."/>
        </authorList>
    </citation>
    <scope>NUCLEOTIDE SEQUENCE</scope>
</reference>
<keyword evidence="6" id="KW-1185">Reference proteome</keyword>
<dbReference type="EMBL" id="CAJNOK010028242">
    <property type="protein sequence ID" value="CAF1431825.1"/>
    <property type="molecule type" value="Genomic_DNA"/>
</dbReference>
<dbReference type="AlphaFoldDB" id="A0A815X866"/>
<evidence type="ECO:0000313" key="3">
    <source>
        <dbReference type="EMBL" id="CAF1554207.1"/>
    </source>
</evidence>
<gene>
    <name evidence="3" type="ORF">GPM918_LOCUS39386</name>
    <name evidence="2" type="ORF">OVA965_LOCUS34074</name>
    <name evidence="5" type="ORF">SRO942_LOCUS40251</name>
    <name evidence="4" type="ORF">TMI583_LOCUS34985</name>
</gene>
<evidence type="ECO:0000313" key="5">
    <source>
        <dbReference type="EMBL" id="CAF4415317.1"/>
    </source>
</evidence>
<dbReference type="EMBL" id="CAJOBA010050033">
    <property type="protein sequence ID" value="CAF4229862.1"/>
    <property type="molecule type" value="Genomic_DNA"/>
</dbReference>
<feature type="non-terminal residue" evidence="3">
    <location>
        <position position="1"/>
    </location>
</feature>
<sequence>YVKDNHGLPGLVRSTFNAQISTKCRNMKQGVKRKQETLGNERTNNNKPLEDK</sequence>
<dbReference type="EMBL" id="CAJNOQ010027520">
    <property type="protein sequence ID" value="CAF1554207.1"/>
    <property type="molecule type" value="Genomic_DNA"/>
</dbReference>
<evidence type="ECO:0000313" key="4">
    <source>
        <dbReference type="EMBL" id="CAF4229862.1"/>
    </source>
</evidence>
<evidence type="ECO:0000256" key="1">
    <source>
        <dbReference type="SAM" id="MobiDB-lite"/>
    </source>
</evidence>
<evidence type="ECO:0000313" key="2">
    <source>
        <dbReference type="EMBL" id="CAF1431825.1"/>
    </source>
</evidence>
<feature type="region of interest" description="Disordered" evidence="1">
    <location>
        <begin position="26"/>
        <end position="52"/>
    </location>
</feature>
<feature type="compositionally biased region" description="Polar residues" evidence="1">
    <location>
        <begin position="37"/>
        <end position="52"/>
    </location>
</feature>
<evidence type="ECO:0000313" key="6">
    <source>
        <dbReference type="Proteomes" id="UP000663829"/>
    </source>
</evidence>
<dbReference type="Proteomes" id="UP000677228">
    <property type="component" value="Unassembled WGS sequence"/>
</dbReference>